<gene>
    <name evidence="4" type="ORF">EIZ48_19560</name>
</gene>
<accession>A0ABW9YMH7</accession>
<evidence type="ECO:0000256" key="3">
    <source>
        <dbReference type="ARBA" id="ARBA00023235"/>
    </source>
</evidence>
<reference evidence="4 5" key="1">
    <citation type="journal article" date="2017" name="Int. J. Syst. Evol. Microbiol.">
        <title>Photobacterium alginatilyticum sp. nov., a marine bacterium isolated from bottom seawater.</title>
        <authorList>
            <person name="Wang X."/>
            <person name="Wang Y."/>
            <person name="Yang X."/>
            <person name="Sun H."/>
            <person name="Li B."/>
            <person name="Zhang X.H."/>
        </authorList>
    </citation>
    <scope>NUCLEOTIDE SEQUENCE [LARGE SCALE GENOMIC DNA]</scope>
    <source>
        <strain evidence="4 5">P03D4</strain>
    </source>
</reference>
<keyword evidence="5" id="KW-1185">Reference proteome</keyword>
<dbReference type="InterPro" id="IPR029045">
    <property type="entry name" value="ClpP/crotonase-like_dom_sf"/>
</dbReference>
<comment type="caution">
    <text evidence="4">The sequence shown here is derived from an EMBL/GenBank/DDBJ whole genome shotgun (WGS) entry which is preliminary data.</text>
</comment>
<dbReference type="InterPro" id="IPR051053">
    <property type="entry name" value="ECH/Chromodomain_protein"/>
</dbReference>
<dbReference type="PANTHER" id="PTHR43684">
    <property type="match status" value="1"/>
</dbReference>
<organism evidence="4 5">
    <name type="scientific">Photobacterium alginatilyticum</name>
    <dbReference type="NCBI Taxonomy" id="1775171"/>
    <lineage>
        <taxon>Bacteria</taxon>
        <taxon>Pseudomonadati</taxon>
        <taxon>Pseudomonadota</taxon>
        <taxon>Gammaproteobacteria</taxon>
        <taxon>Vibrionales</taxon>
        <taxon>Vibrionaceae</taxon>
        <taxon>Photobacterium</taxon>
    </lineage>
</organism>
<keyword evidence="3" id="KW-0413">Isomerase</keyword>
<comment type="subcellular location">
    <subcellularLocation>
        <location evidence="1">Peroxisome</location>
    </subcellularLocation>
</comment>
<dbReference type="EMBL" id="RSEJ01000022">
    <property type="protein sequence ID" value="NBI54716.1"/>
    <property type="molecule type" value="Genomic_DNA"/>
</dbReference>
<protein>
    <submittedName>
        <fullName evidence="4">Enoyl-CoA hydratase/isomerase family protein</fullName>
    </submittedName>
</protein>
<evidence type="ECO:0000256" key="1">
    <source>
        <dbReference type="ARBA" id="ARBA00004275"/>
    </source>
</evidence>
<evidence type="ECO:0000256" key="2">
    <source>
        <dbReference type="ARBA" id="ARBA00023140"/>
    </source>
</evidence>
<evidence type="ECO:0000313" key="4">
    <source>
        <dbReference type="EMBL" id="NBI54716.1"/>
    </source>
</evidence>
<dbReference type="Pfam" id="PF00378">
    <property type="entry name" value="ECH_1"/>
    <property type="match status" value="1"/>
</dbReference>
<dbReference type="CDD" id="cd06558">
    <property type="entry name" value="crotonase-like"/>
    <property type="match status" value="1"/>
</dbReference>
<proteinExistence type="predicted"/>
<dbReference type="InterPro" id="IPR001753">
    <property type="entry name" value="Enoyl-CoA_hydra/iso"/>
</dbReference>
<dbReference type="PANTHER" id="PTHR43684:SF1">
    <property type="entry name" value="ENOYL-COA DELTA ISOMERASE 2"/>
    <property type="match status" value="1"/>
</dbReference>
<keyword evidence="2" id="KW-0576">Peroxisome</keyword>
<name>A0ABW9YMH7_9GAMM</name>
<dbReference type="RefSeq" id="WP_160655070.1">
    <property type="nucleotide sequence ID" value="NZ_RSEJ01000022.1"/>
</dbReference>
<dbReference type="Gene3D" id="3.90.226.10">
    <property type="entry name" value="2-enoyl-CoA Hydratase, Chain A, domain 1"/>
    <property type="match status" value="1"/>
</dbReference>
<dbReference type="SUPFAM" id="SSF52096">
    <property type="entry name" value="ClpP/crotonase"/>
    <property type="match status" value="1"/>
</dbReference>
<evidence type="ECO:0000313" key="5">
    <source>
        <dbReference type="Proteomes" id="UP000738517"/>
    </source>
</evidence>
<sequence>MNDLSLTSIAASHLLTRLTDGVLIMTMNRPKKLNGWTLDMMDALGEAFVKANTNEAVKAVVLTGSGNYYSAGVNLGGSLKLMHPKKLRELIVKNNKALFELFLNCEKPLLIAVNGPAIGASVTASTLANSIIASENATFSTPFAALGITPEGCSSVHFPRLMGEKNAQRMLGSEGWKPKATEALEAGLVQRVVPHEQLMDEAERIARGWVINQEPRQFMAGSQLDDLKTANARESEQLADAFLGADFLREQSRFLWSKKKYAPSMMFFSLWSLRPFWARLI</sequence>
<dbReference type="Proteomes" id="UP000738517">
    <property type="component" value="Unassembled WGS sequence"/>
</dbReference>